<dbReference type="Gene3D" id="2.40.50.140">
    <property type="entry name" value="Nucleic acid-binding proteins"/>
    <property type="match status" value="1"/>
</dbReference>
<dbReference type="SUPFAM" id="SSF50249">
    <property type="entry name" value="Nucleic acid-binding proteins"/>
    <property type="match status" value="1"/>
</dbReference>
<feature type="compositionally biased region" description="Low complexity" evidence="1">
    <location>
        <begin position="405"/>
        <end position="414"/>
    </location>
</feature>
<dbReference type="AlphaFoldDB" id="A0A078ADP7"/>
<dbReference type="InParanoid" id="A0A078ADP7"/>
<dbReference type="InterPro" id="IPR012340">
    <property type="entry name" value="NA-bd_OB-fold"/>
</dbReference>
<dbReference type="OrthoDB" id="422005at2759"/>
<feature type="compositionally biased region" description="Acidic residues" evidence="1">
    <location>
        <begin position="382"/>
        <end position="398"/>
    </location>
</feature>
<feature type="compositionally biased region" description="Low complexity" evidence="1">
    <location>
        <begin position="885"/>
        <end position="902"/>
    </location>
</feature>
<feature type="region of interest" description="Disordered" evidence="1">
    <location>
        <begin position="382"/>
        <end position="415"/>
    </location>
</feature>
<evidence type="ECO:0000313" key="3">
    <source>
        <dbReference type="Proteomes" id="UP000039865"/>
    </source>
</evidence>
<feature type="region of interest" description="Disordered" evidence="1">
    <location>
        <begin position="874"/>
        <end position="903"/>
    </location>
</feature>
<protein>
    <submittedName>
        <fullName evidence="2">Cold-shock dna-binding domain containing protein</fullName>
    </submittedName>
</protein>
<keyword evidence="3" id="KW-1185">Reference proteome</keyword>
<dbReference type="Proteomes" id="UP000039865">
    <property type="component" value="Unassembled WGS sequence"/>
</dbReference>
<organism evidence="2 3">
    <name type="scientific">Stylonychia lemnae</name>
    <name type="common">Ciliate</name>
    <dbReference type="NCBI Taxonomy" id="5949"/>
    <lineage>
        <taxon>Eukaryota</taxon>
        <taxon>Sar</taxon>
        <taxon>Alveolata</taxon>
        <taxon>Ciliophora</taxon>
        <taxon>Intramacronucleata</taxon>
        <taxon>Spirotrichea</taxon>
        <taxon>Stichotrichia</taxon>
        <taxon>Sporadotrichida</taxon>
        <taxon>Oxytrichidae</taxon>
        <taxon>Stylonychinae</taxon>
        <taxon>Stylonychia</taxon>
    </lineage>
</organism>
<gene>
    <name evidence="2" type="primary">Contig5815.g6227</name>
    <name evidence="2" type="ORF">STYLEM_7998</name>
</gene>
<proteinExistence type="predicted"/>
<dbReference type="Gene3D" id="3.90.70.80">
    <property type="match status" value="1"/>
</dbReference>
<accession>A0A078ADP7</accession>
<keyword evidence="2" id="KW-0238">DNA-binding</keyword>
<dbReference type="GO" id="GO:0003677">
    <property type="term" value="F:DNA binding"/>
    <property type="evidence" value="ECO:0007669"/>
    <property type="project" value="UniProtKB-KW"/>
</dbReference>
<reference evidence="2 3" key="1">
    <citation type="submission" date="2014-06" db="EMBL/GenBank/DDBJ databases">
        <authorList>
            <person name="Swart Estienne"/>
        </authorList>
    </citation>
    <scope>NUCLEOTIDE SEQUENCE [LARGE SCALE GENOMIC DNA]</scope>
    <source>
        <strain evidence="2 3">130c</strain>
    </source>
</reference>
<dbReference type="EMBL" id="CCKQ01007619">
    <property type="protein sequence ID" value="CDW79013.1"/>
    <property type="molecule type" value="Genomic_DNA"/>
</dbReference>
<evidence type="ECO:0000256" key="1">
    <source>
        <dbReference type="SAM" id="MobiDB-lite"/>
    </source>
</evidence>
<sequence length="1000" mass="116089">MSQAQKTFIDSHQSKHIMQHASFNVHRFDHFSQENNYFSGDLASFKKKQHEITPGGSFDFFTASRVIKELKKIKATQQKHAALKNQAYEDYYINQFKVCQVFDSKGVYIKRIIPDNQAIYRIFSDFFSFSQMNFMEIQKIFIDYIQSNPNQFNKVLEMNSDSIDCYENFLNQIQNNRFCDHEIELVILCFIYNVSLSLIFCDDDFEVFQFNMNLKNKGDKRIWITIVDSTYDICYSKGYIQKAGQVQNIIKDISNQAELSSLAKNDDEQRDMIESQAKVKQTDIYTNDAYLNWIKSSTTVTEKTDSSNKNEQSQKKPIKKLAFLEDEKDEDDDFQEIVIKGIIKKSSLKGVNEYLDEANQSSEEDGDFSKPRPRQNSIELFSDEEIGDGQELNDDDSSSQEHLGSSKSSHHSQSIFTQDPFNINEQLNITDKGINLLLQKQQTEIQQQNQQQHPRFKPRLSSSHDFLPTFGEMKKSGYDKKGNHKVNDSINKNTFQEVLTTKSTLNQNANEFRPNVKKVQTEHISNNMSVLSKDSHNLSDTPSYMKLKVANPKQDEIHLKFLPQRNIPIEAIQIRNVNNDSLSLNSINSPLISQSQGSKINYSNHNQHMLQKTAHSQLQQNLPSTTPYQNILNLNEQINYKIQHQQQQQQQHQQLLHQQQHQNQIQRPLHLNQHQQMQPSQYMNTNPIMVSPEQNKFHPLAMQKERIQPFVLANSTPTTHQAFINQQNMNNAVIQGSPHLSNQIMQQSAFIQHQPAQQQITMQNHHQMLNNMHANPMVSINTQMIPGQFYQQQQQQQQMISQQMIHQSPNVFIQPNVHSPLIHQQNKSFTLQNQSSHLQFNPQLIAKDQSMIIQNRYQPEFQKMPQMQIGNHQPQITQPIPINTSPQPHLSQQSSSLNTSTNEVSQKVEQLQQRVVGKIKFYNEAASYGFIILPDNQEIFAHYDDLQKGSITKELLFRAKYDYTIHVSFVIMNYINKKNKQTKKAVDIQLLGIDEPQVKN</sequence>
<feature type="compositionally biased region" description="Polar residues" evidence="1">
    <location>
        <begin position="874"/>
        <end position="884"/>
    </location>
</feature>
<evidence type="ECO:0000313" key="2">
    <source>
        <dbReference type="EMBL" id="CDW79013.1"/>
    </source>
</evidence>
<name>A0A078ADP7_STYLE</name>
<feature type="region of interest" description="Disordered" evidence="1">
    <location>
        <begin position="445"/>
        <end position="464"/>
    </location>
</feature>